<protein>
    <submittedName>
        <fullName evidence="1">Uncharacterized protein</fullName>
    </submittedName>
</protein>
<dbReference type="EMBL" id="UINC01001218">
    <property type="protein sequence ID" value="SUZ74650.1"/>
    <property type="molecule type" value="Genomic_DNA"/>
</dbReference>
<organism evidence="1">
    <name type="scientific">marine metagenome</name>
    <dbReference type="NCBI Taxonomy" id="408172"/>
    <lineage>
        <taxon>unclassified sequences</taxon>
        <taxon>metagenomes</taxon>
        <taxon>ecological metagenomes</taxon>
    </lineage>
</organism>
<name>A0A381Q6H8_9ZZZZ</name>
<dbReference type="AlphaFoldDB" id="A0A381Q6H8"/>
<gene>
    <name evidence="1" type="ORF">METZ01_LOCUS27504</name>
</gene>
<sequence length="61" mass="6749">MEDVSFEHTISANLVDDGKLLDLEDKNIGIEELRLLAASEELSGVEQLYLSQNQLCGEAIE</sequence>
<feature type="non-terminal residue" evidence="1">
    <location>
        <position position="61"/>
    </location>
</feature>
<accession>A0A381Q6H8</accession>
<proteinExistence type="predicted"/>
<evidence type="ECO:0000313" key="1">
    <source>
        <dbReference type="EMBL" id="SUZ74650.1"/>
    </source>
</evidence>
<reference evidence="1" key="1">
    <citation type="submission" date="2018-05" db="EMBL/GenBank/DDBJ databases">
        <authorList>
            <person name="Lanie J.A."/>
            <person name="Ng W.-L."/>
            <person name="Kazmierczak K.M."/>
            <person name="Andrzejewski T.M."/>
            <person name="Davidsen T.M."/>
            <person name="Wayne K.J."/>
            <person name="Tettelin H."/>
            <person name="Glass J.I."/>
            <person name="Rusch D."/>
            <person name="Podicherti R."/>
            <person name="Tsui H.-C.T."/>
            <person name="Winkler M.E."/>
        </authorList>
    </citation>
    <scope>NUCLEOTIDE SEQUENCE</scope>
</reference>